<dbReference type="Proteomes" id="UP000316614">
    <property type="component" value="Chromosome"/>
</dbReference>
<name>A0A514CIE9_9BACT</name>
<comment type="similarity">
    <text evidence="2 12">Belongs to the CorA metal ion transporter (MIT) (TC 1.A.35) family.</text>
</comment>
<keyword evidence="8 12" id="KW-0406">Ion transport</keyword>
<organism evidence="13 14">
    <name type="scientific">Echinicola soli</name>
    <dbReference type="NCBI Taxonomy" id="2591634"/>
    <lineage>
        <taxon>Bacteria</taxon>
        <taxon>Pseudomonadati</taxon>
        <taxon>Bacteroidota</taxon>
        <taxon>Cytophagia</taxon>
        <taxon>Cytophagales</taxon>
        <taxon>Cyclobacteriaceae</taxon>
        <taxon>Echinicola</taxon>
    </lineage>
</organism>
<dbReference type="EMBL" id="CP041253">
    <property type="protein sequence ID" value="QDH79566.1"/>
    <property type="molecule type" value="Genomic_DNA"/>
</dbReference>
<evidence type="ECO:0000256" key="12">
    <source>
        <dbReference type="RuleBase" id="RU362010"/>
    </source>
</evidence>
<comment type="catalytic activity">
    <reaction evidence="10">
        <text>Mg(2+)(in) = Mg(2+)(out)</text>
        <dbReference type="Rhea" id="RHEA:29827"/>
        <dbReference type="ChEBI" id="CHEBI:18420"/>
    </reaction>
</comment>
<evidence type="ECO:0000256" key="9">
    <source>
        <dbReference type="ARBA" id="ARBA00023136"/>
    </source>
</evidence>
<keyword evidence="3 12" id="KW-0813">Transport</keyword>
<dbReference type="InterPro" id="IPR002523">
    <property type="entry name" value="MgTranspt_CorA/ZnTranspt_ZntB"/>
</dbReference>
<dbReference type="OrthoDB" id="9803416at2"/>
<dbReference type="AlphaFoldDB" id="A0A514CIE9"/>
<evidence type="ECO:0000256" key="2">
    <source>
        <dbReference type="ARBA" id="ARBA00009765"/>
    </source>
</evidence>
<keyword evidence="4 12" id="KW-1003">Cell membrane</keyword>
<keyword evidence="14" id="KW-1185">Reference proteome</keyword>
<comment type="subcellular location">
    <subcellularLocation>
        <location evidence="1">Cell membrane</location>
        <topology evidence="1">Multi-pass membrane protein</topology>
    </subcellularLocation>
    <subcellularLocation>
        <location evidence="12">Membrane</location>
        <topology evidence="12">Multi-pass membrane protein</topology>
    </subcellularLocation>
</comment>
<dbReference type="PANTHER" id="PTHR46494:SF1">
    <property type="entry name" value="CORA FAMILY METAL ION TRANSPORTER (EUROFUNG)"/>
    <property type="match status" value="1"/>
</dbReference>
<dbReference type="InterPro" id="IPR004488">
    <property type="entry name" value="Mg/Co-transport_prot_CorA"/>
</dbReference>
<dbReference type="GO" id="GO:0015087">
    <property type="term" value="F:cobalt ion transmembrane transporter activity"/>
    <property type="evidence" value="ECO:0007669"/>
    <property type="project" value="UniProtKB-UniRule"/>
</dbReference>
<dbReference type="Gene3D" id="3.30.460.20">
    <property type="entry name" value="CorA soluble domain-like"/>
    <property type="match status" value="1"/>
</dbReference>
<dbReference type="InterPro" id="IPR045861">
    <property type="entry name" value="CorA_cytoplasmic_dom"/>
</dbReference>
<dbReference type="GO" id="GO:0015095">
    <property type="term" value="F:magnesium ion transmembrane transporter activity"/>
    <property type="evidence" value="ECO:0007669"/>
    <property type="project" value="UniProtKB-UniRule"/>
</dbReference>
<dbReference type="NCBIfam" id="TIGR00383">
    <property type="entry name" value="corA"/>
    <property type="match status" value="1"/>
</dbReference>
<evidence type="ECO:0000313" key="13">
    <source>
        <dbReference type="EMBL" id="QDH79566.1"/>
    </source>
</evidence>
<feature type="transmembrane region" description="Helical" evidence="12">
    <location>
        <begin position="314"/>
        <end position="334"/>
    </location>
</feature>
<evidence type="ECO:0000256" key="1">
    <source>
        <dbReference type="ARBA" id="ARBA00004651"/>
    </source>
</evidence>
<accession>A0A514CIE9</accession>
<dbReference type="CDD" id="cd12828">
    <property type="entry name" value="TmCorA-like_1"/>
    <property type="match status" value="1"/>
</dbReference>
<dbReference type="Pfam" id="PF01544">
    <property type="entry name" value="CorA"/>
    <property type="match status" value="1"/>
</dbReference>
<proteinExistence type="inferred from homology"/>
<protein>
    <recommendedName>
        <fullName evidence="12">Magnesium transport protein CorA</fullName>
    </recommendedName>
</protein>
<dbReference type="SUPFAM" id="SSF143865">
    <property type="entry name" value="CorA soluble domain-like"/>
    <property type="match status" value="1"/>
</dbReference>
<keyword evidence="7 12" id="KW-1133">Transmembrane helix</keyword>
<keyword evidence="6 12" id="KW-0460">Magnesium</keyword>
<dbReference type="InterPro" id="IPR045863">
    <property type="entry name" value="CorA_TM1_TM2"/>
</dbReference>
<dbReference type="KEGG" id="echi:FKX85_11165"/>
<comment type="function">
    <text evidence="11">Mediates influx of magnesium ions. Alternates between open and closed states. Activated by low cytoplasmic Mg(2+) levels. Inactive when cytoplasmic Mg(2+) levels are high.</text>
</comment>
<evidence type="ECO:0000313" key="14">
    <source>
        <dbReference type="Proteomes" id="UP000316614"/>
    </source>
</evidence>
<evidence type="ECO:0000256" key="8">
    <source>
        <dbReference type="ARBA" id="ARBA00023065"/>
    </source>
</evidence>
<evidence type="ECO:0000256" key="4">
    <source>
        <dbReference type="ARBA" id="ARBA00022475"/>
    </source>
</evidence>
<sequence>MSKTSEKADSFMSKPILELYSFGEQHFEKHLIQDLEELKPFLERKDLKFWLNISSIQDEDLILKISELLSIHPLVIEDITNTSQRPKIEEFDDHIFVLVKMLYSKNSISEIQTEQISILFGQNYILSFQETPQDIFDNIRVRLENPKGKMRKLGSDYFTYVLVDAIIDEYFGIQELISDTVEKYDDQILQNKSNVNLNTIHHHRKTLRKIRNNIWPMRELISLWRKSEHPLIKRKNLTYINDIYEHTIEILEGLELQRETMSSLAELYMTQLSIKQNEVMKTLTVISTIFIPLTFIAGIYGMNFQVMPELEWKYSYPVLWVIFILITLFMIRYFKRKKWF</sequence>
<evidence type="ECO:0000256" key="11">
    <source>
        <dbReference type="ARBA" id="ARBA00045497"/>
    </source>
</evidence>
<keyword evidence="5 12" id="KW-0812">Transmembrane</keyword>
<evidence type="ECO:0000256" key="3">
    <source>
        <dbReference type="ARBA" id="ARBA00022448"/>
    </source>
</evidence>
<dbReference type="Gene3D" id="1.20.58.340">
    <property type="entry name" value="Magnesium transport protein CorA, transmembrane region"/>
    <property type="match status" value="2"/>
</dbReference>
<evidence type="ECO:0000256" key="5">
    <source>
        <dbReference type="ARBA" id="ARBA00022692"/>
    </source>
</evidence>
<dbReference type="PANTHER" id="PTHR46494">
    <property type="entry name" value="CORA FAMILY METAL ION TRANSPORTER (EUROFUNG)"/>
    <property type="match status" value="1"/>
</dbReference>
<dbReference type="RefSeq" id="WP_141614809.1">
    <property type="nucleotide sequence ID" value="NZ_CP041253.1"/>
</dbReference>
<dbReference type="SUPFAM" id="SSF144083">
    <property type="entry name" value="Magnesium transport protein CorA, transmembrane region"/>
    <property type="match status" value="1"/>
</dbReference>
<dbReference type="GO" id="GO:0005886">
    <property type="term" value="C:plasma membrane"/>
    <property type="evidence" value="ECO:0007669"/>
    <property type="project" value="UniProtKB-SubCell"/>
</dbReference>
<keyword evidence="9 12" id="KW-0472">Membrane</keyword>
<evidence type="ECO:0000256" key="6">
    <source>
        <dbReference type="ARBA" id="ARBA00022842"/>
    </source>
</evidence>
<dbReference type="GO" id="GO:0000287">
    <property type="term" value="F:magnesium ion binding"/>
    <property type="evidence" value="ECO:0007669"/>
    <property type="project" value="TreeGrafter"/>
</dbReference>
<reference evidence="13 14" key="1">
    <citation type="submission" date="2019-06" db="EMBL/GenBank/DDBJ databases">
        <title>Echinicola alkalisoli sp. nov. isolated from saline soil.</title>
        <authorList>
            <person name="Sun J.-Q."/>
            <person name="Xu L."/>
        </authorList>
    </citation>
    <scope>NUCLEOTIDE SEQUENCE [LARGE SCALE GENOMIC DNA]</scope>
    <source>
        <strain evidence="13 14">LN3S3</strain>
    </source>
</reference>
<evidence type="ECO:0000256" key="10">
    <source>
        <dbReference type="ARBA" id="ARBA00034269"/>
    </source>
</evidence>
<evidence type="ECO:0000256" key="7">
    <source>
        <dbReference type="ARBA" id="ARBA00022989"/>
    </source>
</evidence>
<dbReference type="FunFam" id="1.20.58.340:FF:000004">
    <property type="entry name" value="Magnesium transport protein CorA"/>
    <property type="match status" value="1"/>
</dbReference>
<feature type="transmembrane region" description="Helical" evidence="12">
    <location>
        <begin position="283"/>
        <end position="302"/>
    </location>
</feature>
<gene>
    <name evidence="12 13" type="primary">corA</name>
    <name evidence="13" type="ORF">FKX85_11165</name>
</gene>
<dbReference type="GO" id="GO:0050897">
    <property type="term" value="F:cobalt ion binding"/>
    <property type="evidence" value="ECO:0007669"/>
    <property type="project" value="TreeGrafter"/>
</dbReference>